<evidence type="ECO:0000313" key="10">
    <source>
        <dbReference type="Proteomes" id="UP000823910"/>
    </source>
</evidence>
<keyword evidence="6 7" id="KW-0472">Membrane</keyword>
<name>A0A9D2N0U3_9FIRM</name>
<dbReference type="InterPro" id="IPR000515">
    <property type="entry name" value="MetI-like"/>
</dbReference>
<dbReference type="EMBL" id="DWWT01000029">
    <property type="protein sequence ID" value="HJC05852.1"/>
    <property type="molecule type" value="Genomic_DNA"/>
</dbReference>
<comment type="caution">
    <text evidence="9">The sequence shown here is derived from an EMBL/GenBank/DDBJ whole genome shotgun (WGS) entry which is preliminary data.</text>
</comment>
<dbReference type="SUPFAM" id="SSF160964">
    <property type="entry name" value="MalF N-terminal region-like"/>
    <property type="match status" value="1"/>
</dbReference>
<organism evidence="9 10">
    <name type="scientific">Candidatus Enterocloster excrementipullorum</name>
    <dbReference type="NCBI Taxonomy" id="2838559"/>
    <lineage>
        <taxon>Bacteria</taxon>
        <taxon>Bacillati</taxon>
        <taxon>Bacillota</taxon>
        <taxon>Clostridia</taxon>
        <taxon>Lachnospirales</taxon>
        <taxon>Lachnospiraceae</taxon>
        <taxon>Enterocloster</taxon>
    </lineage>
</organism>
<dbReference type="PANTHER" id="PTHR30193">
    <property type="entry name" value="ABC TRANSPORTER PERMEASE PROTEIN"/>
    <property type="match status" value="1"/>
</dbReference>
<evidence type="ECO:0000256" key="7">
    <source>
        <dbReference type="RuleBase" id="RU363032"/>
    </source>
</evidence>
<keyword evidence="2 7" id="KW-0813">Transport</keyword>
<feature type="transmembrane region" description="Helical" evidence="7">
    <location>
        <begin position="274"/>
        <end position="296"/>
    </location>
</feature>
<keyword evidence="5 7" id="KW-1133">Transmembrane helix</keyword>
<dbReference type="InterPro" id="IPR035906">
    <property type="entry name" value="MetI-like_sf"/>
</dbReference>
<dbReference type="Pfam" id="PF00528">
    <property type="entry name" value="BPD_transp_1"/>
    <property type="match status" value="1"/>
</dbReference>
<accession>A0A9D2N0U3</accession>
<evidence type="ECO:0000256" key="6">
    <source>
        <dbReference type="ARBA" id="ARBA00023136"/>
    </source>
</evidence>
<feature type="domain" description="ABC transmembrane type-1" evidence="8">
    <location>
        <begin position="84"/>
        <end position="297"/>
    </location>
</feature>
<feature type="transmembrane region" description="Helical" evidence="7">
    <location>
        <begin position="88"/>
        <end position="109"/>
    </location>
</feature>
<comment type="similarity">
    <text evidence="7">Belongs to the binding-protein-dependent transport system permease family.</text>
</comment>
<feature type="transmembrane region" description="Helical" evidence="7">
    <location>
        <begin position="242"/>
        <end position="262"/>
    </location>
</feature>
<dbReference type="PANTHER" id="PTHR30193:SF1">
    <property type="entry name" value="ABC TRANSPORTER PERMEASE PROTEIN YESP-RELATED"/>
    <property type="match status" value="1"/>
</dbReference>
<dbReference type="PROSITE" id="PS50928">
    <property type="entry name" value="ABC_TM1"/>
    <property type="match status" value="1"/>
</dbReference>
<evidence type="ECO:0000259" key="8">
    <source>
        <dbReference type="PROSITE" id="PS50928"/>
    </source>
</evidence>
<dbReference type="CDD" id="cd06261">
    <property type="entry name" value="TM_PBP2"/>
    <property type="match status" value="1"/>
</dbReference>
<dbReference type="GO" id="GO:0005886">
    <property type="term" value="C:plasma membrane"/>
    <property type="evidence" value="ECO:0007669"/>
    <property type="project" value="UniProtKB-SubCell"/>
</dbReference>
<evidence type="ECO:0000313" key="9">
    <source>
        <dbReference type="EMBL" id="HJC05852.1"/>
    </source>
</evidence>
<feature type="transmembrane region" description="Helical" evidence="7">
    <location>
        <begin position="27"/>
        <end position="51"/>
    </location>
</feature>
<evidence type="ECO:0000256" key="4">
    <source>
        <dbReference type="ARBA" id="ARBA00022692"/>
    </source>
</evidence>
<evidence type="ECO:0000256" key="2">
    <source>
        <dbReference type="ARBA" id="ARBA00022448"/>
    </source>
</evidence>
<protein>
    <submittedName>
        <fullName evidence="9">Sugar ABC transporter permease</fullName>
    </submittedName>
</protein>
<reference evidence="9" key="2">
    <citation type="submission" date="2021-04" db="EMBL/GenBank/DDBJ databases">
        <authorList>
            <person name="Gilroy R."/>
        </authorList>
    </citation>
    <scope>NUCLEOTIDE SEQUENCE</scope>
    <source>
        <strain evidence="9">CHK180-15479</strain>
    </source>
</reference>
<dbReference type="InterPro" id="IPR051393">
    <property type="entry name" value="ABC_transporter_permease"/>
</dbReference>
<evidence type="ECO:0000256" key="5">
    <source>
        <dbReference type="ARBA" id="ARBA00022989"/>
    </source>
</evidence>
<keyword evidence="3" id="KW-1003">Cell membrane</keyword>
<feature type="transmembrane region" description="Helical" evidence="7">
    <location>
        <begin position="214"/>
        <end position="236"/>
    </location>
</feature>
<dbReference type="AlphaFoldDB" id="A0A9D2N0U3"/>
<keyword evidence="4 7" id="KW-0812">Transmembrane</keyword>
<feature type="transmembrane region" description="Helical" evidence="7">
    <location>
        <begin position="163"/>
        <end position="193"/>
    </location>
</feature>
<reference evidence="9" key="1">
    <citation type="journal article" date="2021" name="PeerJ">
        <title>Extensive microbial diversity within the chicken gut microbiome revealed by metagenomics and culture.</title>
        <authorList>
            <person name="Gilroy R."/>
            <person name="Ravi A."/>
            <person name="Getino M."/>
            <person name="Pursley I."/>
            <person name="Horton D.L."/>
            <person name="Alikhan N.F."/>
            <person name="Baker D."/>
            <person name="Gharbi K."/>
            <person name="Hall N."/>
            <person name="Watson M."/>
            <person name="Adriaenssens E.M."/>
            <person name="Foster-Nyarko E."/>
            <person name="Jarju S."/>
            <person name="Secka A."/>
            <person name="Antonio M."/>
            <person name="Oren A."/>
            <person name="Chaudhuri R.R."/>
            <person name="La Ragione R."/>
            <person name="Hildebrand F."/>
            <person name="Pallen M.J."/>
        </authorList>
    </citation>
    <scope>NUCLEOTIDE SEQUENCE</scope>
    <source>
        <strain evidence="9">CHK180-15479</strain>
    </source>
</reference>
<dbReference type="SUPFAM" id="SSF161098">
    <property type="entry name" value="MetI-like"/>
    <property type="match status" value="1"/>
</dbReference>
<feature type="transmembrane region" description="Helical" evidence="7">
    <location>
        <begin position="121"/>
        <end position="143"/>
    </location>
</feature>
<sequence>MEKVLHMTQQHAKSFPKLKWNKRYTGLVFVAPWILGFSIFQLYPFAASFIYSFTDYSMGGELHFIGLENYRYMFTVDPHFFKSLGVTIFYVLFSVPVKLFVALMVAMLMNTPLKGVNGFRTIYYIPSIMGGSVAVSVLWRAMFLKDGLVNSILSFFSLPHVDWFGNGILALITISLLSVWQFGSSMVLFLAGLKQIPRELYEAASVDGAGKFTMFFRITLPQLTPIIFFNMVMQMIQALQQFTAAFIVTNGGPMKWTYLFGMKLYEEAFTNFKVGYASALSWILVLVVSVMTFSLFRSSSSWVHYEDGGEF</sequence>
<proteinExistence type="inferred from homology"/>
<dbReference type="Gene3D" id="1.10.3720.10">
    <property type="entry name" value="MetI-like"/>
    <property type="match status" value="1"/>
</dbReference>
<evidence type="ECO:0000256" key="1">
    <source>
        <dbReference type="ARBA" id="ARBA00004651"/>
    </source>
</evidence>
<dbReference type="Proteomes" id="UP000823910">
    <property type="component" value="Unassembled WGS sequence"/>
</dbReference>
<evidence type="ECO:0000256" key="3">
    <source>
        <dbReference type="ARBA" id="ARBA00022475"/>
    </source>
</evidence>
<gene>
    <name evidence="9" type="ORF">H9704_06825</name>
</gene>
<comment type="subcellular location">
    <subcellularLocation>
        <location evidence="1 7">Cell membrane</location>
        <topology evidence="1 7">Multi-pass membrane protein</topology>
    </subcellularLocation>
</comment>
<dbReference type="GO" id="GO:0055085">
    <property type="term" value="P:transmembrane transport"/>
    <property type="evidence" value="ECO:0007669"/>
    <property type="project" value="InterPro"/>
</dbReference>